<evidence type="ECO:0000256" key="1">
    <source>
        <dbReference type="ARBA" id="ARBA00007957"/>
    </source>
</evidence>
<keyword evidence="8" id="KW-1185">Reference proteome</keyword>
<dbReference type="Proteomes" id="UP001519342">
    <property type="component" value="Unassembled WGS sequence"/>
</dbReference>
<reference evidence="7 8" key="1">
    <citation type="submission" date="2021-03" db="EMBL/GenBank/DDBJ databases">
        <title>Genomic Encyclopedia of Type Strains, Phase IV (KMG-IV): sequencing the most valuable type-strain genomes for metagenomic binning, comparative biology and taxonomic classification.</title>
        <authorList>
            <person name="Goeker M."/>
        </authorList>
    </citation>
    <scope>NUCLEOTIDE SEQUENCE [LARGE SCALE GENOMIC DNA]</scope>
    <source>
        <strain evidence="7 8">DSM 24004</strain>
    </source>
</reference>
<sequence>MKIEFDNLLEKLKTKNIRLSHQRLKVLEYLTLNQCHPTVDQIYNSLHNEVPTLSKTTVYNTLNSLTDVGLVRVITIEDNETRYDIRTDNHGHFKCVSCKDIFDFDIDIDKFSTYELKDFHVKDKNVYFKGLCPKCVQFETLNK</sequence>
<gene>
    <name evidence="7" type="ORF">J2Z76_001849</name>
</gene>
<accession>A0ABS4GE62</accession>
<organism evidence="7 8">
    <name type="scientific">Sedimentibacter acidaminivorans</name>
    <dbReference type="NCBI Taxonomy" id="913099"/>
    <lineage>
        <taxon>Bacteria</taxon>
        <taxon>Bacillati</taxon>
        <taxon>Bacillota</taxon>
        <taxon>Tissierellia</taxon>
        <taxon>Sedimentibacter</taxon>
    </lineage>
</organism>
<dbReference type="InterPro" id="IPR043135">
    <property type="entry name" value="Fur_C"/>
</dbReference>
<evidence type="ECO:0000256" key="4">
    <source>
        <dbReference type="ARBA" id="ARBA00023015"/>
    </source>
</evidence>
<dbReference type="CDD" id="cd07153">
    <property type="entry name" value="Fur_like"/>
    <property type="match status" value="1"/>
</dbReference>
<evidence type="ECO:0000313" key="7">
    <source>
        <dbReference type="EMBL" id="MBP1925985.1"/>
    </source>
</evidence>
<keyword evidence="5" id="KW-0238">DNA-binding</keyword>
<evidence type="ECO:0000256" key="2">
    <source>
        <dbReference type="ARBA" id="ARBA00022491"/>
    </source>
</evidence>
<keyword evidence="2" id="KW-0678">Repressor</keyword>
<evidence type="ECO:0000256" key="5">
    <source>
        <dbReference type="ARBA" id="ARBA00023125"/>
    </source>
</evidence>
<dbReference type="InterPro" id="IPR036388">
    <property type="entry name" value="WH-like_DNA-bd_sf"/>
</dbReference>
<evidence type="ECO:0000256" key="3">
    <source>
        <dbReference type="ARBA" id="ARBA00022833"/>
    </source>
</evidence>
<proteinExistence type="inferred from homology"/>
<comment type="caution">
    <text evidence="7">The sequence shown here is derived from an EMBL/GenBank/DDBJ whole genome shotgun (WGS) entry which is preliminary data.</text>
</comment>
<evidence type="ECO:0000313" key="8">
    <source>
        <dbReference type="Proteomes" id="UP001519342"/>
    </source>
</evidence>
<keyword evidence="6" id="KW-0804">Transcription</keyword>
<dbReference type="RefSeq" id="WP_209511726.1">
    <property type="nucleotide sequence ID" value="NZ_JAGGKS010000005.1"/>
</dbReference>
<keyword evidence="3" id="KW-0862">Zinc</keyword>
<dbReference type="EMBL" id="JAGGKS010000005">
    <property type="protein sequence ID" value="MBP1925985.1"/>
    <property type="molecule type" value="Genomic_DNA"/>
</dbReference>
<dbReference type="Pfam" id="PF01475">
    <property type="entry name" value="FUR"/>
    <property type="match status" value="1"/>
</dbReference>
<protein>
    <submittedName>
        <fullName evidence="7">Fur family peroxide stress response transcriptional regulator</fullName>
    </submittedName>
</protein>
<dbReference type="InterPro" id="IPR036390">
    <property type="entry name" value="WH_DNA-bd_sf"/>
</dbReference>
<keyword evidence="4" id="KW-0805">Transcription regulation</keyword>
<comment type="similarity">
    <text evidence="1">Belongs to the Fur family.</text>
</comment>
<dbReference type="PANTHER" id="PTHR33202">
    <property type="entry name" value="ZINC UPTAKE REGULATION PROTEIN"/>
    <property type="match status" value="1"/>
</dbReference>
<dbReference type="Gene3D" id="3.30.1490.190">
    <property type="match status" value="1"/>
</dbReference>
<name>A0ABS4GE62_9FIRM</name>
<dbReference type="PANTHER" id="PTHR33202:SF8">
    <property type="entry name" value="PEROXIDE-RESPONSIVE REPRESSOR PERR"/>
    <property type="match status" value="1"/>
</dbReference>
<evidence type="ECO:0000256" key="6">
    <source>
        <dbReference type="ARBA" id="ARBA00023163"/>
    </source>
</evidence>
<dbReference type="SUPFAM" id="SSF46785">
    <property type="entry name" value="Winged helix' DNA-binding domain"/>
    <property type="match status" value="1"/>
</dbReference>
<dbReference type="InterPro" id="IPR002481">
    <property type="entry name" value="FUR"/>
</dbReference>
<dbReference type="Gene3D" id="1.10.10.10">
    <property type="entry name" value="Winged helix-like DNA-binding domain superfamily/Winged helix DNA-binding domain"/>
    <property type="match status" value="1"/>
</dbReference>